<dbReference type="GO" id="GO:0016746">
    <property type="term" value="F:acyltransferase activity"/>
    <property type="evidence" value="ECO:0007669"/>
    <property type="project" value="UniProtKB-KW"/>
</dbReference>
<dbReference type="SUPFAM" id="SSF55729">
    <property type="entry name" value="Acyl-CoA N-acyltransferases (Nat)"/>
    <property type="match status" value="1"/>
</dbReference>
<name>A0AA42CXX1_9GAMM</name>
<dbReference type="Proteomes" id="UP001165678">
    <property type="component" value="Unassembled WGS sequence"/>
</dbReference>
<evidence type="ECO:0000313" key="2">
    <source>
        <dbReference type="Proteomes" id="UP001165678"/>
    </source>
</evidence>
<reference evidence="1" key="1">
    <citation type="submission" date="2022-11" db="EMBL/GenBank/DDBJ databases">
        <title>Larsenimonas rhizosphaerae sp. nov., isolated from a tidal mudflat.</title>
        <authorList>
            <person name="Lee S.D."/>
            <person name="Kim I.S."/>
        </authorList>
    </citation>
    <scope>NUCLEOTIDE SEQUENCE</scope>
    <source>
        <strain evidence="1">GH2-1</strain>
    </source>
</reference>
<dbReference type="EMBL" id="JAPIVE010000002">
    <property type="protein sequence ID" value="MCX2524378.1"/>
    <property type="molecule type" value="Genomic_DNA"/>
</dbReference>
<accession>A0AA42CXX1</accession>
<gene>
    <name evidence="1" type="ORF">OQ287_08995</name>
</gene>
<dbReference type="RefSeq" id="WP_265896217.1">
    <property type="nucleotide sequence ID" value="NZ_JAPIVE010000002.1"/>
</dbReference>
<evidence type="ECO:0000313" key="1">
    <source>
        <dbReference type="EMBL" id="MCX2524378.1"/>
    </source>
</evidence>
<dbReference type="Pfam" id="PF13444">
    <property type="entry name" value="Acetyltransf_5"/>
    <property type="match status" value="1"/>
</dbReference>
<dbReference type="EC" id="2.3.1.-" evidence="1"/>
<dbReference type="AlphaFoldDB" id="A0AA42CXX1"/>
<dbReference type="Gene3D" id="3.40.630.30">
    <property type="match status" value="1"/>
</dbReference>
<proteinExistence type="predicted"/>
<dbReference type="InterPro" id="IPR016181">
    <property type="entry name" value="Acyl_CoA_acyltransferase"/>
</dbReference>
<sequence>MNVSEFERYCDAFGFSVINSFEDYVACCEFRRGVYYNKFGYLSGDDLIDEWDEFDDRSVHLALKHKDSDTMVGYFRVVCSIESTLLPIESYYQDCFFSDINPDAMNRDGICELSRFSLLTRVSYEKENFNFLDDEELLLLGLSRHALATSIASVVSAAGRDHAFALVEPRFVRLIKGSNVFFKRVGDFQDLYGKRAPYYVKCSSLVASFPPDYLSMFESIRNDIRGEVSSIVKSFSKKKSWRDSFHGAPA</sequence>
<comment type="caution">
    <text evidence="1">The sequence shown here is derived from an EMBL/GenBank/DDBJ whole genome shotgun (WGS) entry which is preliminary data.</text>
</comment>
<keyword evidence="2" id="KW-1185">Reference proteome</keyword>
<protein>
    <submittedName>
        <fullName evidence="1">GNAT family N-acetyltransferase</fullName>
        <ecNumber evidence="1">2.3.1.-</ecNumber>
    </submittedName>
</protein>
<organism evidence="1 2">
    <name type="scientific">Larsenimonas rhizosphaerae</name>
    <dbReference type="NCBI Taxonomy" id="2944682"/>
    <lineage>
        <taxon>Bacteria</taxon>
        <taxon>Pseudomonadati</taxon>
        <taxon>Pseudomonadota</taxon>
        <taxon>Gammaproteobacteria</taxon>
        <taxon>Oceanospirillales</taxon>
        <taxon>Halomonadaceae</taxon>
        <taxon>Larsenimonas</taxon>
    </lineage>
</organism>
<keyword evidence="1" id="KW-0012">Acyltransferase</keyword>
<keyword evidence="1" id="KW-0808">Transferase</keyword>